<dbReference type="HOGENOM" id="CLU_145519_0_0_1"/>
<feature type="region of interest" description="Disordered" evidence="1">
    <location>
        <begin position="117"/>
        <end position="151"/>
    </location>
</feature>
<dbReference type="RefSeq" id="XP_014560276.1">
    <property type="nucleotide sequence ID" value="XM_014704790.1"/>
</dbReference>
<feature type="compositionally biased region" description="Basic and acidic residues" evidence="1">
    <location>
        <begin position="124"/>
        <end position="139"/>
    </location>
</feature>
<protein>
    <submittedName>
        <fullName evidence="2">Uncharacterized protein</fullName>
    </submittedName>
</protein>
<evidence type="ECO:0000256" key="1">
    <source>
        <dbReference type="SAM" id="MobiDB-lite"/>
    </source>
</evidence>
<organism evidence="2 3">
    <name type="scientific">Bipolaris victoriae (strain FI3)</name>
    <name type="common">Victoria blight of oats agent</name>
    <name type="synonym">Cochliobolus victoriae</name>
    <dbReference type="NCBI Taxonomy" id="930091"/>
    <lineage>
        <taxon>Eukaryota</taxon>
        <taxon>Fungi</taxon>
        <taxon>Dikarya</taxon>
        <taxon>Ascomycota</taxon>
        <taxon>Pezizomycotina</taxon>
        <taxon>Dothideomycetes</taxon>
        <taxon>Pleosporomycetidae</taxon>
        <taxon>Pleosporales</taxon>
        <taxon>Pleosporineae</taxon>
        <taxon>Pleosporaceae</taxon>
        <taxon>Bipolaris</taxon>
    </lineage>
</organism>
<keyword evidence="3" id="KW-1185">Reference proteome</keyword>
<proteinExistence type="predicted"/>
<gene>
    <name evidence="2" type="ORF">COCVIDRAFT_12913</name>
</gene>
<dbReference type="Proteomes" id="UP000054337">
    <property type="component" value="Unassembled WGS sequence"/>
</dbReference>
<feature type="compositionally biased region" description="Basic residues" evidence="1">
    <location>
        <begin position="140"/>
        <end position="151"/>
    </location>
</feature>
<name>W7EUV9_BIPV3</name>
<dbReference type="GeneID" id="26251236"/>
<sequence>MGRVARGKSLMHRAAVLFLGLSPRHIVELMEEQMRDGARCSSNGRGSYMEMDGGGVRNVADSMVAPPQAPANSVPVHSCKAAAAAAAATAADGDTYAIANQPGCTGRASMVAARVANPQGTEVATKRAAKDGERPGEWKGRHHHGHQRQLH</sequence>
<accession>W7EUV9</accession>
<evidence type="ECO:0000313" key="2">
    <source>
        <dbReference type="EMBL" id="EUN30769.1"/>
    </source>
</evidence>
<dbReference type="AlphaFoldDB" id="W7EUV9"/>
<dbReference type="EMBL" id="KI968703">
    <property type="protein sequence ID" value="EUN30769.1"/>
    <property type="molecule type" value="Genomic_DNA"/>
</dbReference>
<evidence type="ECO:0000313" key="3">
    <source>
        <dbReference type="Proteomes" id="UP000054337"/>
    </source>
</evidence>
<reference evidence="2 3" key="1">
    <citation type="journal article" date="2013" name="PLoS Genet.">
        <title>Comparative genome structure, secondary metabolite, and effector coding capacity across Cochliobolus pathogens.</title>
        <authorList>
            <person name="Condon B.J."/>
            <person name="Leng Y."/>
            <person name="Wu D."/>
            <person name="Bushley K.E."/>
            <person name="Ohm R.A."/>
            <person name="Otillar R."/>
            <person name="Martin J."/>
            <person name="Schackwitz W."/>
            <person name="Grimwood J."/>
            <person name="MohdZainudin N."/>
            <person name="Xue C."/>
            <person name="Wang R."/>
            <person name="Manning V.A."/>
            <person name="Dhillon B."/>
            <person name="Tu Z.J."/>
            <person name="Steffenson B.J."/>
            <person name="Salamov A."/>
            <person name="Sun H."/>
            <person name="Lowry S."/>
            <person name="LaButti K."/>
            <person name="Han J."/>
            <person name="Copeland A."/>
            <person name="Lindquist E."/>
            <person name="Barry K."/>
            <person name="Schmutz J."/>
            <person name="Baker S.E."/>
            <person name="Ciuffetti L.M."/>
            <person name="Grigoriev I.V."/>
            <person name="Zhong S."/>
            <person name="Turgeon B.G."/>
        </authorList>
    </citation>
    <scope>NUCLEOTIDE SEQUENCE [LARGE SCALE GENOMIC DNA]</scope>
    <source>
        <strain evidence="2 3">FI3</strain>
    </source>
</reference>